<protein>
    <recommendedName>
        <fullName evidence="3">Knr4/Smi1-like domain-containing protein</fullName>
    </recommendedName>
</protein>
<gene>
    <name evidence="1" type="ordered locus">Sinac_5913</name>
</gene>
<reference evidence="1 2" key="1">
    <citation type="submission" date="2012-02" db="EMBL/GenBank/DDBJ databases">
        <title>Complete sequence of chromosome of Singulisphaera acidiphila DSM 18658.</title>
        <authorList>
            <consortium name="US DOE Joint Genome Institute (JGI-PGF)"/>
            <person name="Lucas S."/>
            <person name="Copeland A."/>
            <person name="Lapidus A."/>
            <person name="Glavina del Rio T."/>
            <person name="Dalin E."/>
            <person name="Tice H."/>
            <person name="Bruce D."/>
            <person name="Goodwin L."/>
            <person name="Pitluck S."/>
            <person name="Peters L."/>
            <person name="Ovchinnikova G."/>
            <person name="Chertkov O."/>
            <person name="Kyrpides N."/>
            <person name="Mavromatis K."/>
            <person name="Ivanova N."/>
            <person name="Brettin T."/>
            <person name="Detter J.C."/>
            <person name="Han C."/>
            <person name="Larimer F."/>
            <person name="Land M."/>
            <person name="Hauser L."/>
            <person name="Markowitz V."/>
            <person name="Cheng J.-F."/>
            <person name="Hugenholtz P."/>
            <person name="Woyke T."/>
            <person name="Wu D."/>
            <person name="Tindall B."/>
            <person name="Pomrenke H."/>
            <person name="Brambilla E."/>
            <person name="Klenk H.-P."/>
            <person name="Eisen J.A."/>
        </authorList>
    </citation>
    <scope>NUCLEOTIDE SEQUENCE [LARGE SCALE GENOMIC DNA]</scope>
    <source>
        <strain evidence="2">ATCC BAA-1392 / DSM 18658 / VKM B-2454 / MOB10</strain>
    </source>
</reference>
<dbReference type="RefSeq" id="WP_015249122.1">
    <property type="nucleotide sequence ID" value="NC_019892.1"/>
</dbReference>
<accession>L0DKW8</accession>
<dbReference type="InterPro" id="IPR037883">
    <property type="entry name" value="Knr4/Smi1-like_sf"/>
</dbReference>
<dbReference type="KEGG" id="saci:Sinac_5913"/>
<evidence type="ECO:0000313" key="2">
    <source>
        <dbReference type="Proteomes" id="UP000010798"/>
    </source>
</evidence>
<evidence type="ECO:0000313" key="1">
    <source>
        <dbReference type="EMBL" id="AGA30029.1"/>
    </source>
</evidence>
<dbReference type="Proteomes" id="UP000010798">
    <property type="component" value="Chromosome"/>
</dbReference>
<keyword evidence="2" id="KW-1185">Reference proteome</keyword>
<evidence type="ECO:0008006" key="3">
    <source>
        <dbReference type="Google" id="ProtNLM"/>
    </source>
</evidence>
<dbReference type="AlphaFoldDB" id="L0DKW8"/>
<proteinExistence type="predicted"/>
<dbReference type="SUPFAM" id="SSF160631">
    <property type="entry name" value="SMI1/KNR4-like"/>
    <property type="match status" value="1"/>
</dbReference>
<organism evidence="1 2">
    <name type="scientific">Singulisphaera acidiphila (strain ATCC BAA-1392 / DSM 18658 / VKM B-2454 / MOB10)</name>
    <dbReference type="NCBI Taxonomy" id="886293"/>
    <lineage>
        <taxon>Bacteria</taxon>
        <taxon>Pseudomonadati</taxon>
        <taxon>Planctomycetota</taxon>
        <taxon>Planctomycetia</taxon>
        <taxon>Isosphaerales</taxon>
        <taxon>Isosphaeraceae</taxon>
        <taxon>Singulisphaera</taxon>
    </lineage>
</organism>
<dbReference type="STRING" id="886293.Sinac_5913"/>
<dbReference type="HOGENOM" id="CLU_1814543_0_0_0"/>
<sequence length="142" mass="15981">MAPAGYQGFARVFGPGSFVLGGREVFIDVPCCADPAWDLRHAIERNRRLKDDWMPGERARRLIIFGNDGIGNEFGWDPLEATDPEAPEFAIFALYRRAEEATRLADSFRGFVGLCLESGHYHPLARLSRPRIMEVFIVRPSG</sequence>
<name>L0DKW8_SINAD</name>
<dbReference type="EMBL" id="CP003364">
    <property type="protein sequence ID" value="AGA30029.1"/>
    <property type="molecule type" value="Genomic_DNA"/>
</dbReference>